<sequence length="436" mass="44985">MEAWGGGSLRLAYRLPGLGLPLEGEVDLKALALALTSPEGEGALRYAGGKVEGRLVLGVYGLALALEGKGDRVAVSGSHPAYPWWAAGAGRLEGEVDLSGTYRLAYAAGPQRLTLTGRLLEAVLEAEGPYASGRLTYPAGGDLRVDLPLPPLEGRFRGRVGGEGYGVEGVLEAGGGRVLVEGRLLPLRGELVLEEAALEDFVARYVPYLKGRVSGRVHLEGLKAQGALSGRVEVAGTALPFSFSGDLGAGLARGEGRLGETAFRVDLEGGRLDLFAAPRAFPLHLLLAAVAGPLEGEAYWTGVLRLRLPLGDPLRGEGVLVGESLRFVGAGTSSRAGRPSASRGAASGWTPSASRARAPGRGGATGAPREATSTSPSGTRSSPPSYRWCPPSSPTGPRARGPWSSGSPGRGSAWSFRASASAWGPWRASSPRASSP</sequence>
<feature type="compositionally biased region" description="Low complexity" evidence="1">
    <location>
        <begin position="366"/>
        <end position="385"/>
    </location>
</feature>
<dbReference type="Proteomes" id="UP000596099">
    <property type="component" value="Chromosome"/>
</dbReference>
<gene>
    <name evidence="2" type="ORF">TthHB5018_05760</name>
</gene>
<accession>A0A7R7TCL8</accession>
<evidence type="ECO:0000256" key="1">
    <source>
        <dbReference type="SAM" id="MobiDB-lite"/>
    </source>
</evidence>
<dbReference type="EMBL" id="AP024270">
    <property type="protein sequence ID" value="BCP65642.1"/>
    <property type="molecule type" value="Genomic_DNA"/>
</dbReference>
<feature type="region of interest" description="Disordered" evidence="1">
    <location>
        <begin position="331"/>
        <end position="436"/>
    </location>
</feature>
<evidence type="ECO:0000313" key="3">
    <source>
        <dbReference type="Proteomes" id="UP000596099"/>
    </source>
</evidence>
<dbReference type="AlphaFoldDB" id="A0A7R7TCL8"/>
<feature type="compositionally biased region" description="Low complexity" evidence="1">
    <location>
        <begin position="396"/>
        <end position="436"/>
    </location>
</feature>
<feature type="compositionally biased region" description="Low complexity" evidence="1">
    <location>
        <begin position="331"/>
        <end position="359"/>
    </location>
</feature>
<proteinExistence type="predicted"/>
<name>A0A7R7TCL8_THETH</name>
<reference evidence="3" key="1">
    <citation type="submission" date="2021-01" db="EMBL/GenBank/DDBJ databases">
        <title>Complete Genome Sequence of Thermus thermophilus Strain HB5018, Isolated from Mine Onsen Hot Spring.</title>
        <authorList>
            <person name="Miyazaki K."/>
            <person name="Moriya T."/>
            <person name="Nemoto N."/>
            <person name="Oshima T."/>
            <person name="Yura K."/>
            <person name="Bessho Y."/>
        </authorList>
    </citation>
    <scope>NUCLEOTIDE SEQUENCE [LARGE SCALE GENOMIC DNA]</scope>
    <source>
        <strain evidence="3">HB5018</strain>
    </source>
</reference>
<dbReference type="RefSeq" id="WP_310593014.1">
    <property type="nucleotide sequence ID" value="NZ_AP024270.1"/>
</dbReference>
<evidence type="ECO:0008006" key="4">
    <source>
        <dbReference type="Google" id="ProtNLM"/>
    </source>
</evidence>
<protein>
    <recommendedName>
        <fullName evidence="4">Translocation/assembly module TamB</fullName>
    </recommendedName>
</protein>
<evidence type="ECO:0000313" key="2">
    <source>
        <dbReference type="EMBL" id="BCP65642.1"/>
    </source>
</evidence>
<organism evidence="2 3">
    <name type="scientific">Thermus thermophilus</name>
    <dbReference type="NCBI Taxonomy" id="274"/>
    <lineage>
        <taxon>Bacteria</taxon>
        <taxon>Thermotogati</taxon>
        <taxon>Deinococcota</taxon>
        <taxon>Deinococci</taxon>
        <taxon>Thermales</taxon>
        <taxon>Thermaceae</taxon>
        <taxon>Thermus</taxon>
    </lineage>
</organism>